<protein>
    <submittedName>
        <fullName evidence="1">Uncharacterized protein</fullName>
    </submittedName>
</protein>
<evidence type="ECO:0000313" key="1">
    <source>
        <dbReference type="EMBL" id="MFB9731792.1"/>
    </source>
</evidence>
<evidence type="ECO:0000313" key="2">
    <source>
        <dbReference type="Proteomes" id="UP001589613"/>
    </source>
</evidence>
<dbReference type="EMBL" id="JBHMAX010000014">
    <property type="protein sequence ID" value="MFB9731792.1"/>
    <property type="molecule type" value="Genomic_DNA"/>
</dbReference>
<reference evidence="1 2" key="1">
    <citation type="submission" date="2024-09" db="EMBL/GenBank/DDBJ databases">
        <authorList>
            <person name="Sun Q."/>
            <person name="Mori K."/>
        </authorList>
    </citation>
    <scope>NUCLEOTIDE SEQUENCE [LARGE SCALE GENOMIC DNA]</scope>
    <source>
        <strain evidence="1 2">JCM 12763</strain>
    </source>
</reference>
<sequence>MTTRGVVDELAAAADLVRGKADGVPAALLRGPAVRALVIATAADPGQGGTGAAALVRTGPGDWFALGHREAVRAALGVAPGSARAEEVGIASVAPEDEEVRGARAVRVALVGHDGASVGGSAAGGYAVSAPDPVLAGRVAARLEVALAGEDLTGPVRVVPPDA</sequence>
<organism evidence="1 2">
    <name type="scientific">Ornithinimicrobium kibberense</name>
    <dbReference type="NCBI Taxonomy" id="282060"/>
    <lineage>
        <taxon>Bacteria</taxon>
        <taxon>Bacillati</taxon>
        <taxon>Actinomycetota</taxon>
        <taxon>Actinomycetes</taxon>
        <taxon>Micrococcales</taxon>
        <taxon>Ornithinimicrobiaceae</taxon>
        <taxon>Ornithinimicrobium</taxon>
    </lineage>
</organism>
<dbReference type="SUPFAM" id="SSF144010">
    <property type="entry name" value="CofE-like"/>
    <property type="match status" value="1"/>
</dbReference>
<name>A0ABV5V1W2_9MICO</name>
<accession>A0ABV5V1W2</accession>
<gene>
    <name evidence="1" type="ORF">ACFFN0_07040</name>
</gene>
<proteinExistence type="predicted"/>
<dbReference type="Proteomes" id="UP001589613">
    <property type="component" value="Unassembled WGS sequence"/>
</dbReference>
<dbReference type="RefSeq" id="WP_377466057.1">
    <property type="nucleotide sequence ID" value="NZ_JBHMAX010000014.1"/>
</dbReference>
<keyword evidence="2" id="KW-1185">Reference proteome</keyword>
<comment type="caution">
    <text evidence="1">The sequence shown here is derived from an EMBL/GenBank/DDBJ whole genome shotgun (WGS) entry which is preliminary data.</text>
</comment>